<protein>
    <submittedName>
        <fullName evidence="1">Putative secreted protein</fullName>
    </submittedName>
</protein>
<proteinExistence type="predicted"/>
<dbReference type="EMBL" id="GIFC01007649">
    <property type="protein sequence ID" value="MXU89732.1"/>
    <property type="molecule type" value="Transcribed_RNA"/>
</dbReference>
<reference evidence="1" key="1">
    <citation type="submission" date="2019-12" db="EMBL/GenBank/DDBJ databases">
        <title>An insight into the sialome of adult female Ixodes ricinus ticks feeding for 6 days.</title>
        <authorList>
            <person name="Perner J."/>
            <person name="Ribeiro J.M.C."/>
        </authorList>
    </citation>
    <scope>NUCLEOTIDE SEQUENCE</scope>
    <source>
        <strain evidence="1">Semi-engorged</strain>
        <tissue evidence="1">Salivary glands</tissue>
    </source>
</reference>
<sequence length="110" mass="12004">MILRASSIILAADLLRARTTKSRHVCLSPSATWLTRLATRINSPSMYVASGTACIPLFALHSILHAQTLLHADIRLMERAAGRDLHNAALNSQEGAIPALPFLCCVYFFS</sequence>
<evidence type="ECO:0000313" key="1">
    <source>
        <dbReference type="EMBL" id="MXU89732.1"/>
    </source>
</evidence>
<name>A0A6B0UJ91_IXORI</name>
<accession>A0A6B0UJ91</accession>
<organism evidence="1">
    <name type="scientific">Ixodes ricinus</name>
    <name type="common">Common tick</name>
    <name type="synonym">Acarus ricinus</name>
    <dbReference type="NCBI Taxonomy" id="34613"/>
    <lineage>
        <taxon>Eukaryota</taxon>
        <taxon>Metazoa</taxon>
        <taxon>Ecdysozoa</taxon>
        <taxon>Arthropoda</taxon>
        <taxon>Chelicerata</taxon>
        <taxon>Arachnida</taxon>
        <taxon>Acari</taxon>
        <taxon>Parasitiformes</taxon>
        <taxon>Ixodida</taxon>
        <taxon>Ixodoidea</taxon>
        <taxon>Ixodidae</taxon>
        <taxon>Ixodinae</taxon>
        <taxon>Ixodes</taxon>
    </lineage>
</organism>
<dbReference type="AlphaFoldDB" id="A0A6B0UJ91"/>